<dbReference type="Proteomes" id="UP000243528">
    <property type="component" value="Unassembled WGS sequence"/>
</dbReference>
<dbReference type="EMBL" id="PYGE01000008">
    <property type="protein sequence ID" value="PSL03130.1"/>
    <property type="molecule type" value="Genomic_DNA"/>
</dbReference>
<gene>
    <name evidence="2" type="ORF">CLV30_10842</name>
</gene>
<dbReference type="GO" id="GO:1990189">
    <property type="term" value="F:protein N-terminal-serine acetyltransferase activity"/>
    <property type="evidence" value="ECO:0007669"/>
    <property type="project" value="TreeGrafter"/>
</dbReference>
<proteinExistence type="predicted"/>
<protein>
    <submittedName>
        <fullName evidence="2">RimJ/RimL family protein N-acetyltransferase</fullName>
    </submittedName>
</protein>
<evidence type="ECO:0000313" key="3">
    <source>
        <dbReference type="Proteomes" id="UP000243528"/>
    </source>
</evidence>
<dbReference type="Gene3D" id="3.40.630.30">
    <property type="match status" value="1"/>
</dbReference>
<dbReference type="GO" id="GO:0008999">
    <property type="term" value="F:protein-N-terminal-alanine acetyltransferase activity"/>
    <property type="evidence" value="ECO:0007669"/>
    <property type="project" value="TreeGrafter"/>
</dbReference>
<reference evidence="2 3" key="1">
    <citation type="submission" date="2018-03" db="EMBL/GenBank/DDBJ databases">
        <title>Genomic Encyclopedia of Archaeal and Bacterial Type Strains, Phase II (KMG-II): from individual species to whole genera.</title>
        <authorList>
            <person name="Goeker M."/>
        </authorList>
    </citation>
    <scope>NUCLEOTIDE SEQUENCE [LARGE SCALE GENOMIC DNA]</scope>
    <source>
        <strain evidence="2 3">DSM 45211</strain>
    </source>
</reference>
<accession>A0A2P8E0Y4</accession>
<feature type="domain" description="N-acetyltransferase" evidence="1">
    <location>
        <begin position="46"/>
        <end position="186"/>
    </location>
</feature>
<dbReference type="PANTHER" id="PTHR43441">
    <property type="entry name" value="RIBOSOMAL-PROTEIN-SERINE ACETYLTRANSFERASE"/>
    <property type="match status" value="1"/>
</dbReference>
<keyword evidence="3" id="KW-1185">Reference proteome</keyword>
<evidence type="ECO:0000313" key="2">
    <source>
        <dbReference type="EMBL" id="PSL03130.1"/>
    </source>
</evidence>
<comment type="caution">
    <text evidence="2">The sequence shown here is derived from an EMBL/GenBank/DDBJ whole genome shotgun (WGS) entry which is preliminary data.</text>
</comment>
<dbReference type="InterPro" id="IPR016181">
    <property type="entry name" value="Acyl_CoA_acyltransferase"/>
</dbReference>
<name>A0A2P8E0Y4_9ACTN</name>
<dbReference type="PANTHER" id="PTHR43441:SF11">
    <property type="entry name" value="RIBOSOMAL-PROTEIN-SERINE ACETYLTRANSFERASE"/>
    <property type="match status" value="1"/>
</dbReference>
<dbReference type="InterPro" id="IPR051908">
    <property type="entry name" value="Ribosomal_N-acetyltransferase"/>
</dbReference>
<keyword evidence="2" id="KW-0808">Transferase</keyword>
<dbReference type="InterPro" id="IPR000182">
    <property type="entry name" value="GNAT_dom"/>
</dbReference>
<dbReference type="RefSeq" id="WP_106537553.1">
    <property type="nucleotide sequence ID" value="NZ_ML142902.1"/>
</dbReference>
<dbReference type="OrthoDB" id="3466127at2"/>
<organism evidence="2 3">
    <name type="scientific">Haloactinopolyspora alba</name>
    <dbReference type="NCBI Taxonomy" id="648780"/>
    <lineage>
        <taxon>Bacteria</taxon>
        <taxon>Bacillati</taxon>
        <taxon>Actinomycetota</taxon>
        <taxon>Actinomycetes</taxon>
        <taxon>Jiangellales</taxon>
        <taxon>Jiangellaceae</taxon>
        <taxon>Haloactinopolyspora</taxon>
    </lineage>
</organism>
<dbReference type="GO" id="GO:0005737">
    <property type="term" value="C:cytoplasm"/>
    <property type="evidence" value="ECO:0007669"/>
    <property type="project" value="TreeGrafter"/>
</dbReference>
<dbReference type="Pfam" id="PF13302">
    <property type="entry name" value="Acetyltransf_3"/>
    <property type="match status" value="1"/>
</dbReference>
<evidence type="ECO:0000259" key="1">
    <source>
        <dbReference type="PROSITE" id="PS51186"/>
    </source>
</evidence>
<dbReference type="PROSITE" id="PS51186">
    <property type="entry name" value="GNAT"/>
    <property type="match status" value="1"/>
</dbReference>
<sequence>MIHDLWPTFRLTISTPRLRLRLPREAELGGLAELAGRGIHDPSERPFLTPWTDGTAADRIRIVLQSHWDELSTWEVDDWSLGLGVFATSGEPLGMVTLRAKDFPVVHEVATTSWLGLEHHGQGLGTEARRGLLTLAFDHLGAEAARTEVFQDNHASQGVSRKLGYEHDGISRDARGSEVLISDRLRLTRSRWADVPHTDVVVDGVDACRHMFAG</sequence>
<dbReference type="SUPFAM" id="SSF55729">
    <property type="entry name" value="Acyl-CoA N-acyltransferases (Nat)"/>
    <property type="match status" value="1"/>
</dbReference>
<dbReference type="AlphaFoldDB" id="A0A2P8E0Y4"/>